<dbReference type="Pfam" id="PF08238">
    <property type="entry name" value="Sel1"/>
    <property type="match status" value="3"/>
</dbReference>
<feature type="region of interest" description="Disordered" evidence="1">
    <location>
        <begin position="735"/>
        <end position="778"/>
    </location>
</feature>
<dbReference type="GeneID" id="96006577"/>
<evidence type="ECO:0000313" key="2">
    <source>
        <dbReference type="EMBL" id="KAL1585888.1"/>
    </source>
</evidence>
<dbReference type="Proteomes" id="UP000803884">
    <property type="component" value="Unassembled WGS sequence"/>
</dbReference>
<dbReference type="EMBL" id="JAAQHG020000017">
    <property type="protein sequence ID" value="KAL1585888.1"/>
    <property type="molecule type" value="Genomic_DNA"/>
</dbReference>
<organism evidence="2 3">
    <name type="scientific">Cladosporium halotolerans</name>
    <dbReference type="NCBI Taxonomy" id="1052096"/>
    <lineage>
        <taxon>Eukaryota</taxon>
        <taxon>Fungi</taxon>
        <taxon>Dikarya</taxon>
        <taxon>Ascomycota</taxon>
        <taxon>Pezizomycotina</taxon>
        <taxon>Dothideomycetes</taxon>
        <taxon>Dothideomycetidae</taxon>
        <taxon>Cladosporiales</taxon>
        <taxon>Cladosporiaceae</taxon>
        <taxon>Cladosporium</taxon>
    </lineage>
</organism>
<protein>
    <submittedName>
        <fullName evidence="2">Uncharacterized protein</fullName>
    </submittedName>
</protein>
<sequence>MARRPAHLDLSKSHNNADLTPPRFPNFHVDLPSPRSGEAPPALSPLDAFAQHSRMLAMKFDQETEDGKRLSRLPHADVARELANRPGYFRSVSGNSDSGMSDLGEVSDEDRPTTSDRYTVKEETKNKHKSQYPMLGNFGRDSQRQSAASHFYDVPEPSPIREEPRDYFNIGAPRASSPEAVEANAANVGAPSPNLPPSLTSSVDSYRSMSHPRTLTNGSTRSQKSDQGFLLPKSPAFTSSPRSKQNARPMRQDSGEDEGSQSGRQPRSQSRPASPFTNVPATKRSPSAASERSLNGSYSRLPKPSFNFSRPLSSHGNQLAFDGRKSSDGRPSFETRPSTERPHRPSAASTMTVGTTTSTPLSRQVSQDDEVCKPAASSQANASTPKPVKRQDSDMSSNGAPPQTAQGEDLPRGREMYRSSADQRTSWIHNQFKWDNSSEDLRKTVGQASKYDSTVKLVSRENSPTPSERLQKMAELQIEATERLGRNAGFSSMARSRSADPRAGSRANAKHNPTPSVQTDSTDRTIRQTPLHQRAPSAELTAEEHLEIGIQAHSSGSLTKSTYHLRLAAREGLPTAMLLYALACRHGWGMRPNQEDGVAWLRKAIEGSGLQPSDVEQTLTNASRMDSKGDPAAEAAERRKRKAQFALAVYELGISYMNGWGCQKDKALALQCYEVAGGWGDCDALAEAGYCYTQGLGCKKDMKRAATLYRKAADLGMSMAGNSWIYKPKYMDDPAAEKGKDSKRPETIFLGKDPNQKDANKPAGRSRARSIWGRKKEK</sequence>
<feature type="compositionally biased region" description="Basic and acidic residues" evidence="1">
    <location>
        <begin position="109"/>
        <end position="125"/>
    </location>
</feature>
<reference evidence="2 3" key="1">
    <citation type="journal article" date="2020" name="Microbiol. Resour. Announc.">
        <title>Draft Genome Sequence of a Cladosporium Species Isolated from the Mesophotic Ascidian Didemnum maculosum.</title>
        <authorList>
            <person name="Gioti A."/>
            <person name="Siaperas R."/>
            <person name="Nikolaivits E."/>
            <person name="Le Goff G."/>
            <person name="Ouazzani J."/>
            <person name="Kotoulas G."/>
            <person name="Topakas E."/>
        </authorList>
    </citation>
    <scope>NUCLEOTIDE SEQUENCE [LARGE SCALE GENOMIC DNA]</scope>
    <source>
        <strain evidence="2 3">TM138-S3</strain>
    </source>
</reference>
<dbReference type="InterPro" id="IPR052945">
    <property type="entry name" value="Mitotic_Regulator"/>
</dbReference>
<feature type="compositionally biased region" description="Polar residues" evidence="1">
    <location>
        <begin position="236"/>
        <end position="246"/>
    </location>
</feature>
<evidence type="ECO:0000313" key="3">
    <source>
        <dbReference type="Proteomes" id="UP000803884"/>
    </source>
</evidence>
<gene>
    <name evidence="2" type="ORF">WHR41_05134</name>
</gene>
<proteinExistence type="predicted"/>
<dbReference type="InterPro" id="IPR011990">
    <property type="entry name" value="TPR-like_helical_dom_sf"/>
</dbReference>
<evidence type="ECO:0000256" key="1">
    <source>
        <dbReference type="SAM" id="MobiDB-lite"/>
    </source>
</evidence>
<dbReference type="Gene3D" id="1.25.40.10">
    <property type="entry name" value="Tetratricopeptide repeat domain"/>
    <property type="match status" value="1"/>
</dbReference>
<feature type="region of interest" description="Disordered" evidence="1">
    <location>
        <begin position="60"/>
        <end position="422"/>
    </location>
</feature>
<comment type="caution">
    <text evidence="2">The sequence shown here is derived from an EMBL/GenBank/DDBJ whole genome shotgun (WGS) entry which is preliminary data.</text>
</comment>
<dbReference type="GO" id="GO:0010972">
    <property type="term" value="P:negative regulation of G2/M transition of mitotic cell cycle"/>
    <property type="evidence" value="ECO:0007669"/>
    <property type="project" value="TreeGrafter"/>
</dbReference>
<feature type="region of interest" description="Disordered" evidence="1">
    <location>
        <begin position="483"/>
        <end position="524"/>
    </location>
</feature>
<feature type="compositionally biased region" description="Low complexity" evidence="1">
    <location>
        <begin position="175"/>
        <end position="202"/>
    </location>
</feature>
<dbReference type="SMART" id="SM00671">
    <property type="entry name" value="SEL1"/>
    <property type="match status" value="3"/>
</dbReference>
<dbReference type="PANTHER" id="PTHR43628:SF11">
    <property type="entry name" value="PROTEIN DSF2"/>
    <property type="match status" value="1"/>
</dbReference>
<feature type="compositionally biased region" description="Basic and acidic residues" evidence="1">
    <location>
        <begin position="322"/>
        <end position="343"/>
    </location>
</feature>
<feature type="compositionally biased region" description="Low complexity" evidence="1">
    <location>
        <begin position="260"/>
        <end position="275"/>
    </location>
</feature>
<dbReference type="RefSeq" id="XP_069228994.1">
    <property type="nucleotide sequence ID" value="XM_069373739.1"/>
</dbReference>
<name>A0AB34KRK0_9PEZI</name>
<dbReference type="AlphaFoldDB" id="A0AB34KRK0"/>
<feature type="compositionally biased region" description="Polar residues" evidence="1">
    <location>
        <begin position="306"/>
        <end position="317"/>
    </location>
</feature>
<keyword evidence="3" id="KW-1185">Reference proteome</keyword>
<dbReference type="PANTHER" id="PTHR43628">
    <property type="entry name" value="ACTIVATOR OF C KINASE PROTEIN 1-RELATED"/>
    <property type="match status" value="1"/>
</dbReference>
<dbReference type="SUPFAM" id="SSF81901">
    <property type="entry name" value="HCP-like"/>
    <property type="match status" value="1"/>
</dbReference>
<feature type="compositionally biased region" description="Basic and acidic residues" evidence="1">
    <location>
        <begin position="1"/>
        <end position="12"/>
    </location>
</feature>
<feature type="compositionally biased region" description="Polar residues" evidence="1">
    <location>
        <begin position="276"/>
        <end position="298"/>
    </location>
</feature>
<feature type="compositionally biased region" description="Basic residues" evidence="1">
    <location>
        <begin position="764"/>
        <end position="778"/>
    </location>
</feature>
<feature type="compositionally biased region" description="Polar residues" evidence="1">
    <location>
        <begin position="511"/>
        <end position="520"/>
    </location>
</feature>
<feature type="compositionally biased region" description="Basic and acidic residues" evidence="1">
    <location>
        <begin position="735"/>
        <end position="746"/>
    </location>
</feature>
<feature type="compositionally biased region" description="Low complexity" evidence="1">
    <location>
        <begin position="346"/>
        <end position="359"/>
    </location>
</feature>
<feature type="region of interest" description="Disordered" evidence="1">
    <location>
        <begin position="1"/>
        <end position="48"/>
    </location>
</feature>
<feature type="compositionally biased region" description="Polar residues" evidence="1">
    <location>
        <begin position="203"/>
        <end position="226"/>
    </location>
</feature>
<feature type="compositionally biased region" description="Basic and acidic residues" evidence="1">
    <location>
        <begin position="60"/>
        <end position="83"/>
    </location>
</feature>
<accession>A0AB34KRK0</accession>
<feature type="compositionally biased region" description="Polar residues" evidence="1">
    <location>
        <begin position="394"/>
        <end position="406"/>
    </location>
</feature>
<dbReference type="InterPro" id="IPR006597">
    <property type="entry name" value="Sel1-like"/>
</dbReference>
<dbReference type="GO" id="GO:0032153">
    <property type="term" value="C:cell division site"/>
    <property type="evidence" value="ECO:0007669"/>
    <property type="project" value="TreeGrafter"/>
</dbReference>